<proteinExistence type="predicted"/>
<evidence type="ECO:0000313" key="1">
    <source>
        <dbReference type="EMBL" id="MFC1413877.1"/>
    </source>
</evidence>
<gene>
    <name evidence="1" type="ORF">ACEZDG_31915</name>
</gene>
<protein>
    <submittedName>
        <fullName evidence="1">Uncharacterized protein</fullName>
    </submittedName>
</protein>
<evidence type="ECO:0000313" key="2">
    <source>
        <dbReference type="Proteomes" id="UP001592582"/>
    </source>
</evidence>
<reference evidence="1 2" key="1">
    <citation type="submission" date="2024-09" db="EMBL/GenBank/DDBJ databases">
        <authorList>
            <person name="Lee S.D."/>
        </authorList>
    </citation>
    <scope>NUCLEOTIDE SEQUENCE [LARGE SCALE GENOMIC DNA]</scope>
    <source>
        <strain evidence="1 2">N1-1</strain>
    </source>
</reference>
<organism evidence="1 2">
    <name type="scientific">Streptacidiphilus alkalitolerans</name>
    <dbReference type="NCBI Taxonomy" id="3342712"/>
    <lineage>
        <taxon>Bacteria</taxon>
        <taxon>Bacillati</taxon>
        <taxon>Actinomycetota</taxon>
        <taxon>Actinomycetes</taxon>
        <taxon>Kitasatosporales</taxon>
        <taxon>Streptomycetaceae</taxon>
        <taxon>Streptacidiphilus</taxon>
    </lineage>
</organism>
<keyword evidence="2" id="KW-1185">Reference proteome</keyword>
<sequence length="90" mass="9125">MSTRARTRVIAVASVLLTAAITGGTALLPTAAHAVEPRHTQAAVQAETHPPVTGDGDTDDTAALAGGALAFTATGVVLAIGIRRRSRQQQ</sequence>
<dbReference type="Proteomes" id="UP001592582">
    <property type="component" value="Unassembled WGS sequence"/>
</dbReference>
<name>A0ABV6VJF2_9ACTN</name>
<comment type="caution">
    <text evidence="1">The sequence shown here is derived from an EMBL/GenBank/DDBJ whole genome shotgun (WGS) entry which is preliminary data.</text>
</comment>
<accession>A0ABV6VJF2</accession>
<dbReference type="EMBL" id="JBHEZX010000019">
    <property type="protein sequence ID" value="MFC1413877.1"/>
    <property type="molecule type" value="Genomic_DNA"/>
</dbReference>